<evidence type="ECO:0000256" key="1">
    <source>
        <dbReference type="SAM" id="MobiDB-lite"/>
    </source>
</evidence>
<name>K2RY56_MACPH</name>
<feature type="compositionally biased region" description="Low complexity" evidence="1">
    <location>
        <begin position="52"/>
        <end position="70"/>
    </location>
</feature>
<feature type="region of interest" description="Disordered" evidence="1">
    <location>
        <begin position="1"/>
        <end position="32"/>
    </location>
</feature>
<evidence type="ECO:0000313" key="2">
    <source>
        <dbReference type="EMBL" id="EKG15109.1"/>
    </source>
</evidence>
<dbReference type="AlphaFoldDB" id="K2RY56"/>
<dbReference type="HOGENOM" id="CLU_2184474_0_0_1"/>
<sequence>MKRSKAREAKRNKRTGTYDGPERMKGDIDRDEFEGGARTLGYFRPRCMGSKRVSPSTVATSVTTSVSRGTLSRRWEPTLANRSMLVSSGWVSYPMSNSVIGIPPRFSPR</sequence>
<accession>K2RY56</accession>
<protein>
    <submittedName>
        <fullName evidence="2">Uncharacterized protein</fullName>
    </submittedName>
</protein>
<reference evidence="2 3" key="1">
    <citation type="journal article" date="2012" name="BMC Genomics">
        <title>Tools to kill: Genome of one of the most destructive plant pathogenic fungi Macrophomina phaseolina.</title>
        <authorList>
            <person name="Islam M.S."/>
            <person name="Haque M.S."/>
            <person name="Islam M.M."/>
            <person name="Emdad E.M."/>
            <person name="Halim A."/>
            <person name="Hossen Q.M.M."/>
            <person name="Hossain M.Z."/>
            <person name="Ahmed B."/>
            <person name="Rahim S."/>
            <person name="Rahman M.S."/>
            <person name="Alam M.M."/>
            <person name="Hou S."/>
            <person name="Wan X."/>
            <person name="Saito J.A."/>
            <person name="Alam M."/>
        </authorList>
    </citation>
    <scope>NUCLEOTIDE SEQUENCE [LARGE SCALE GENOMIC DNA]</scope>
    <source>
        <strain evidence="2 3">MS6</strain>
    </source>
</reference>
<dbReference type="Proteomes" id="UP000007129">
    <property type="component" value="Unassembled WGS sequence"/>
</dbReference>
<organism evidence="2 3">
    <name type="scientific">Macrophomina phaseolina (strain MS6)</name>
    <name type="common">Charcoal rot fungus</name>
    <dbReference type="NCBI Taxonomy" id="1126212"/>
    <lineage>
        <taxon>Eukaryota</taxon>
        <taxon>Fungi</taxon>
        <taxon>Dikarya</taxon>
        <taxon>Ascomycota</taxon>
        <taxon>Pezizomycotina</taxon>
        <taxon>Dothideomycetes</taxon>
        <taxon>Dothideomycetes incertae sedis</taxon>
        <taxon>Botryosphaeriales</taxon>
        <taxon>Botryosphaeriaceae</taxon>
        <taxon>Macrophomina</taxon>
    </lineage>
</organism>
<evidence type="ECO:0000313" key="3">
    <source>
        <dbReference type="Proteomes" id="UP000007129"/>
    </source>
</evidence>
<dbReference type="EMBL" id="AHHD01000329">
    <property type="protein sequence ID" value="EKG15109.1"/>
    <property type="molecule type" value="Genomic_DNA"/>
</dbReference>
<dbReference type="VEuPathDB" id="FungiDB:MPH_07706"/>
<feature type="region of interest" description="Disordered" evidence="1">
    <location>
        <begin position="50"/>
        <end position="70"/>
    </location>
</feature>
<gene>
    <name evidence="2" type="ORF">MPH_07706</name>
</gene>
<proteinExistence type="predicted"/>
<dbReference type="InParanoid" id="K2RY56"/>
<comment type="caution">
    <text evidence="2">The sequence shown here is derived from an EMBL/GenBank/DDBJ whole genome shotgun (WGS) entry which is preliminary data.</text>
</comment>
<feature type="compositionally biased region" description="Basic residues" evidence="1">
    <location>
        <begin position="1"/>
        <end position="14"/>
    </location>
</feature>